<reference evidence="3 4" key="1">
    <citation type="submission" date="2019-09" db="EMBL/GenBank/DDBJ databases">
        <authorList>
            <person name="Brejova B."/>
        </authorList>
    </citation>
    <scope>NUCLEOTIDE SEQUENCE [LARGE SCALE GENOMIC DNA]</scope>
</reference>
<dbReference type="FunFam" id="1.10.1040.10:FF:000017">
    <property type="entry name" value="2-dehydropantoate 2-reductase"/>
    <property type="match status" value="1"/>
</dbReference>
<dbReference type="Proteomes" id="UP000398389">
    <property type="component" value="Unassembled WGS sequence"/>
</dbReference>
<dbReference type="GeneID" id="43585160"/>
<dbReference type="Pfam" id="PF08546">
    <property type="entry name" value="ApbA_C"/>
    <property type="match status" value="1"/>
</dbReference>
<gene>
    <name evidence="3" type="ORF">SAPINGB_P006349</name>
</gene>
<dbReference type="Gene3D" id="1.10.1040.10">
    <property type="entry name" value="N-(1-d-carboxylethyl)-l-norvaline Dehydrogenase, domain 2"/>
    <property type="match status" value="1"/>
</dbReference>
<feature type="domain" description="Ketopantoate reductase N-terminal" evidence="1">
    <location>
        <begin position="9"/>
        <end position="201"/>
    </location>
</feature>
<sequence length="394" mass="43327">MTTPRKQNILLVGSGGVGTVASVALEHSRKAAVTSVLRSDYDKVIAHGFEINSVDHGNLKGWRPSHVVKSVADAVTGLEQRWTENNNSEENNNNDDASVFDYIVVAIKALPDLVKTEDIIAPAMKPRQYKKGNNVKEEEEGSATQYPTVVLIQNGIGIEQPIIDAFPGAVVLSGVSMIGSHNFGGRIEQYEHDRLVVGYYDNAKTPAAQQEARARAFVDMYATTGVDCKYAEDVKQARWRKLVYNSTINTMCGLMQLDIGRCYLASIDTSVIVPAMHEILATAKAAGYEFPESLCETMLRADEGLYYKPSMQIDIEKGNPIELEVILGNPLRIARSLGVPTPILSVVYNLLKGVQFRLLEGRGLLVAPEKGPMWTDPRVEGKLAFPSEFPMEKK</sequence>
<evidence type="ECO:0008006" key="5">
    <source>
        <dbReference type="Google" id="ProtNLM"/>
    </source>
</evidence>
<feature type="domain" description="Ketopantoate reductase C-terminal" evidence="2">
    <location>
        <begin position="233"/>
        <end position="355"/>
    </location>
</feature>
<dbReference type="InterPro" id="IPR013328">
    <property type="entry name" value="6PGD_dom2"/>
</dbReference>
<dbReference type="EMBL" id="CABVLU010000005">
    <property type="protein sequence ID" value="VVT58718.1"/>
    <property type="molecule type" value="Genomic_DNA"/>
</dbReference>
<dbReference type="PANTHER" id="PTHR21708">
    <property type="entry name" value="PROBABLE 2-DEHYDROPANTOATE 2-REDUCTASE"/>
    <property type="match status" value="1"/>
</dbReference>
<organism evidence="3 4">
    <name type="scientific">Magnusiomyces paraingens</name>
    <dbReference type="NCBI Taxonomy" id="2606893"/>
    <lineage>
        <taxon>Eukaryota</taxon>
        <taxon>Fungi</taxon>
        <taxon>Dikarya</taxon>
        <taxon>Ascomycota</taxon>
        <taxon>Saccharomycotina</taxon>
        <taxon>Dipodascomycetes</taxon>
        <taxon>Dipodascales</taxon>
        <taxon>Dipodascaceae</taxon>
        <taxon>Magnusiomyces</taxon>
    </lineage>
</organism>
<dbReference type="InterPro" id="IPR051402">
    <property type="entry name" value="KPR-Related"/>
</dbReference>
<dbReference type="InterPro" id="IPR013332">
    <property type="entry name" value="KPR_N"/>
</dbReference>
<dbReference type="OrthoDB" id="3609at2759"/>
<evidence type="ECO:0000313" key="3">
    <source>
        <dbReference type="EMBL" id="VVT58718.1"/>
    </source>
</evidence>
<dbReference type="RefSeq" id="XP_031856951.1">
    <property type="nucleotide sequence ID" value="XM_032001060.1"/>
</dbReference>
<evidence type="ECO:0000259" key="2">
    <source>
        <dbReference type="Pfam" id="PF08546"/>
    </source>
</evidence>
<dbReference type="InterPro" id="IPR013752">
    <property type="entry name" value="KPA_reductase"/>
</dbReference>
<dbReference type="Pfam" id="PF02558">
    <property type="entry name" value="ApbA"/>
    <property type="match status" value="1"/>
</dbReference>
<dbReference type="InterPro" id="IPR008927">
    <property type="entry name" value="6-PGluconate_DH-like_C_sf"/>
</dbReference>
<evidence type="ECO:0000313" key="4">
    <source>
        <dbReference type="Proteomes" id="UP000398389"/>
    </source>
</evidence>
<proteinExistence type="predicted"/>
<evidence type="ECO:0000259" key="1">
    <source>
        <dbReference type="Pfam" id="PF02558"/>
    </source>
</evidence>
<name>A0A5E8C9M2_9ASCO</name>
<dbReference type="Gene3D" id="3.40.50.720">
    <property type="entry name" value="NAD(P)-binding Rossmann-like Domain"/>
    <property type="match status" value="1"/>
</dbReference>
<keyword evidence="4" id="KW-1185">Reference proteome</keyword>
<dbReference type="AlphaFoldDB" id="A0A5E8C9M2"/>
<protein>
    <recommendedName>
        <fullName evidence="5">2-dehydropantoate 2-reductase</fullName>
    </recommendedName>
</protein>
<dbReference type="SUPFAM" id="SSF48179">
    <property type="entry name" value="6-phosphogluconate dehydrogenase C-terminal domain-like"/>
    <property type="match status" value="1"/>
</dbReference>
<dbReference type="PANTHER" id="PTHR21708:SF30">
    <property type="entry name" value="2-DEHYDROPANTOATE 2-REDUCTASE-RELATED"/>
    <property type="match status" value="1"/>
</dbReference>
<accession>A0A5E8C9M2</accession>
<dbReference type="GO" id="GO:0005737">
    <property type="term" value="C:cytoplasm"/>
    <property type="evidence" value="ECO:0007669"/>
    <property type="project" value="TreeGrafter"/>
</dbReference>